<dbReference type="InterPro" id="IPR010611">
    <property type="entry name" value="3D_dom"/>
</dbReference>
<dbReference type="Pfam" id="PF06725">
    <property type="entry name" value="3D"/>
    <property type="match status" value="1"/>
</dbReference>
<dbReference type="Proteomes" id="UP000184148">
    <property type="component" value="Unassembled WGS sequence"/>
</dbReference>
<dbReference type="GO" id="GO:0004553">
    <property type="term" value="F:hydrolase activity, hydrolyzing O-glycosyl compounds"/>
    <property type="evidence" value="ECO:0007669"/>
    <property type="project" value="InterPro"/>
</dbReference>
<dbReference type="InterPro" id="IPR036908">
    <property type="entry name" value="RlpA-like_sf"/>
</dbReference>
<dbReference type="GO" id="GO:0009254">
    <property type="term" value="P:peptidoglycan turnover"/>
    <property type="evidence" value="ECO:0007669"/>
    <property type="project" value="InterPro"/>
</dbReference>
<proteinExistence type="predicted"/>
<dbReference type="Gene3D" id="2.20.230.10">
    <property type="entry name" value="Resuscitation-promoting factor rpfb"/>
    <property type="match status" value="1"/>
</dbReference>
<keyword evidence="5" id="KW-1185">Reference proteome</keyword>
<dbReference type="InterPro" id="IPR011098">
    <property type="entry name" value="G5_dom"/>
</dbReference>
<keyword evidence="2" id="KW-0812">Transmembrane</keyword>
<keyword evidence="2" id="KW-1133">Transmembrane helix</keyword>
<dbReference type="SUPFAM" id="SSF50685">
    <property type="entry name" value="Barwin-like endoglucanases"/>
    <property type="match status" value="1"/>
</dbReference>
<keyword evidence="1" id="KW-0732">Signal</keyword>
<keyword evidence="2" id="KW-0472">Membrane</keyword>
<evidence type="ECO:0000313" key="4">
    <source>
        <dbReference type="EMBL" id="SHF12246.1"/>
    </source>
</evidence>
<protein>
    <recommendedName>
        <fullName evidence="3">G5 domain-containing protein</fullName>
    </recommendedName>
</protein>
<dbReference type="InterPro" id="IPR007137">
    <property type="entry name" value="DUF348"/>
</dbReference>
<evidence type="ECO:0000256" key="2">
    <source>
        <dbReference type="SAM" id="Phobius"/>
    </source>
</evidence>
<feature type="domain" description="G5" evidence="3">
    <location>
        <begin position="131"/>
        <end position="211"/>
    </location>
</feature>
<dbReference type="STRING" id="1121429.SAMN02745133_01878"/>
<dbReference type="AlphaFoldDB" id="A0A1M4Z3S5"/>
<dbReference type="PROSITE" id="PS51109">
    <property type="entry name" value="G5"/>
    <property type="match status" value="1"/>
</dbReference>
<accession>A0A1M4Z3S5</accession>
<sequence length="310" mass="33756">MDWCPVEWPTRSHASTMAKLQARQSGRKATMAGLLGILVLFLMAAAALGYALWSEKIVLPEALTHAKAFLKEIVSGEITVTLTVDGKTTVIQTKAHNVQELLAQRGITLKPADQVLPALTALLKKDMAIKVIRVEVKTITKEVAVPFVTERIANPELPGGFARLVKKGQPGLQKETWRIRYEDGKEVSRTCVAREMIREPVNGLVQYGTLSAISRGGQPLRVSRALDMLATGYTYTGFNTASGIAPGPGVAAVDPRVIPLGTKLYIDGYGKATALDTGGDIKGNRIDLFYETKNEALRWGVRKTKVYVLE</sequence>
<evidence type="ECO:0000313" key="5">
    <source>
        <dbReference type="Proteomes" id="UP000184148"/>
    </source>
</evidence>
<gene>
    <name evidence="4" type="ORF">SAMN02745133_01878</name>
</gene>
<dbReference type="Pfam" id="PF07501">
    <property type="entry name" value="G5"/>
    <property type="match status" value="1"/>
</dbReference>
<evidence type="ECO:0000259" key="3">
    <source>
        <dbReference type="PROSITE" id="PS51109"/>
    </source>
</evidence>
<dbReference type="GO" id="GO:0019867">
    <property type="term" value="C:outer membrane"/>
    <property type="evidence" value="ECO:0007669"/>
    <property type="project" value="InterPro"/>
</dbReference>
<evidence type="ECO:0000256" key="1">
    <source>
        <dbReference type="ARBA" id="ARBA00022729"/>
    </source>
</evidence>
<reference evidence="5" key="1">
    <citation type="submission" date="2016-11" db="EMBL/GenBank/DDBJ databases">
        <authorList>
            <person name="Varghese N."/>
            <person name="Submissions S."/>
        </authorList>
    </citation>
    <scope>NUCLEOTIDE SEQUENCE [LARGE SCALE GENOMIC DNA]</scope>
    <source>
        <strain evidence="5">DSM 12395</strain>
    </source>
</reference>
<dbReference type="CDD" id="cd22786">
    <property type="entry name" value="DPBB_YuiC-like"/>
    <property type="match status" value="1"/>
</dbReference>
<feature type="transmembrane region" description="Helical" evidence="2">
    <location>
        <begin position="29"/>
        <end position="53"/>
    </location>
</feature>
<dbReference type="PANTHER" id="PTHR39160:SF4">
    <property type="entry name" value="RESUSCITATION-PROMOTING FACTOR RPFB"/>
    <property type="match status" value="1"/>
</dbReference>
<dbReference type="OrthoDB" id="9798935at2"/>
<dbReference type="PANTHER" id="PTHR39160">
    <property type="entry name" value="CELL WALL-BINDING PROTEIN YOCH"/>
    <property type="match status" value="1"/>
</dbReference>
<dbReference type="Gene3D" id="2.40.40.10">
    <property type="entry name" value="RlpA-like domain"/>
    <property type="match status" value="1"/>
</dbReference>
<dbReference type="Pfam" id="PF03990">
    <property type="entry name" value="DUF348"/>
    <property type="match status" value="1"/>
</dbReference>
<dbReference type="SMART" id="SM01208">
    <property type="entry name" value="G5"/>
    <property type="match status" value="1"/>
</dbReference>
<name>A0A1M4Z3S5_9FIRM</name>
<organism evidence="4 5">
    <name type="scientific">Desulforamulus putei DSM 12395</name>
    <dbReference type="NCBI Taxonomy" id="1121429"/>
    <lineage>
        <taxon>Bacteria</taxon>
        <taxon>Bacillati</taxon>
        <taxon>Bacillota</taxon>
        <taxon>Clostridia</taxon>
        <taxon>Eubacteriales</taxon>
        <taxon>Peptococcaceae</taxon>
        <taxon>Desulforamulus</taxon>
    </lineage>
</organism>
<dbReference type="EMBL" id="FQUY01000012">
    <property type="protein sequence ID" value="SHF12246.1"/>
    <property type="molecule type" value="Genomic_DNA"/>
</dbReference>
<dbReference type="InterPro" id="IPR051933">
    <property type="entry name" value="Resuscitation_pf_RpfB"/>
</dbReference>